<organism evidence="12 13">
    <name type="scientific">Heterodera schachtii</name>
    <name type="common">Sugarbeet cyst nematode worm</name>
    <name type="synonym">Tylenchus schachtii</name>
    <dbReference type="NCBI Taxonomy" id="97005"/>
    <lineage>
        <taxon>Eukaryota</taxon>
        <taxon>Metazoa</taxon>
        <taxon>Ecdysozoa</taxon>
        <taxon>Nematoda</taxon>
        <taxon>Chromadorea</taxon>
        <taxon>Rhabditida</taxon>
        <taxon>Tylenchina</taxon>
        <taxon>Tylenchomorpha</taxon>
        <taxon>Tylenchoidea</taxon>
        <taxon>Heteroderidae</taxon>
        <taxon>Heteroderinae</taxon>
        <taxon>Heterodera</taxon>
    </lineage>
</organism>
<dbReference type="FunFam" id="1.10.10.2660:FF:000001">
    <property type="entry name" value="Ubiquitin-activating enzyme E1 1"/>
    <property type="match status" value="1"/>
</dbReference>
<dbReference type="Pfam" id="PF09358">
    <property type="entry name" value="E1_UFD"/>
    <property type="match status" value="1"/>
</dbReference>
<dbReference type="Gene3D" id="1.10.10.2660">
    <property type="entry name" value="Ubiquitin-activating enzyme E1, SCCH domain"/>
    <property type="match status" value="1"/>
</dbReference>
<dbReference type="AlphaFoldDB" id="A0ABD2IBY7"/>
<dbReference type="NCBIfam" id="TIGR01408">
    <property type="entry name" value="Ube1"/>
    <property type="match status" value="1"/>
</dbReference>
<comment type="catalytic activity">
    <reaction evidence="1">
        <text>ATP + ubiquitin + [E1 ubiquitin-activating enzyme]-L-cysteine = AMP + diphosphate + S-ubiquitinyl-[E1 ubiquitin-activating enzyme]-L-cysteine.</text>
        <dbReference type="EC" id="6.2.1.45"/>
    </reaction>
</comment>
<evidence type="ECO:0000259" key="11">
    <source>
        <dbReference type="SMART" id="SM00985"/>
    </source>
</evidence>
<keyword evidence="7 10" id="KW-0833">Ubl conjugation pathway</keyword>
<evidence type="ECO:0000313" key="13">
    <source>
        <dbReference type="Proteomes" id="UP001620645"/>
    </source>
</evidence>
<dbReference type="InterPro" id="IPR035985">
    <property type="entry name" value="Ubiquitin-activating_enz"/>
</dbReference>
<feature type="domain" description="Ubiquitin-activating enzyme E1 C-terminal" evidence="11">
    <location>
        <begin position="926"/>
        <end position="1051"/>
    </location>
</feature>
<dbReference type="Gene3D" id="3.10.290.60">
    <property type="entry name" value="Ubiquitin-activating enzyme E1, UFD domain"/>
    <property type="match status" value="1"/>
</dbReference>
<evidence type="ECO:0000313" key="12">
    <source>
        <dbReference type="EMBL" id="KAL3075350.1"/>
    </source>
</evidence>
<evidence type="ECO:0000256" key="9">
    <source>
        <dbReference type="PROSITE-ProRule" id="PRU10132"/>
    </source>
</evidence>
<dbReference type="InterPro" id="IPR045886">
    <property type="entry name" value="ThiF/MoeB/HesA"/>
</dbReference>
<dbReference type="Pfam" id="PF10585">
    <property type="entry name" value="UBA_E1_SCCH"/>
    <property type="match status" value="1"/>
</dbReference>
<comment type="pathway">
    <text evidence="2">Protein modification; protein ubiquitination.</text>
</comment>
<keyword evidence="13" id="KW-1185">Reference proteome</keyword>
<sequence length="1056" mass="117733">MQSSDLIIEEPATKKAKIICELPNSEASENAPKSNGEQMAAIDTNLYSRQIYALGHSAMEHLRKASVLVSGLGSVGVEVAKNLILGGVRSVTLHDTKALAFRDLSAHFYAKESDVGTNRAKVCFDKLAELNDTVNCALSVENLSEDFVKQFDLVVLTDASFSTQTEVNGWTRNHRKMFISADARGLFSYAFVDLGDEFVVNDSDGETCKEVLVEYIDCESGDVMTLEGAFHQLENGDHVVFTDFEHAELNELPPVPVTLKGSNVFNIGNALAAFSGAVQGPVSRGRVQQVKVPKKMSFKPLSLALAEPDFMIWDFAKFDEPAQLHALWQALYSFEATKNYSPLPRSDADAKLLKENLPKDSPEMPDSLLFNFSYQACGNLQPIASLIGGLVAQEAMKAVTHHTTPLKQFLYTDSLEALPGADSTFDAAKLEKNDCAPRNNRYDGQAAVFGWAFQEALQQQKWFIVGAGAIGCELLKNMAMIGLGCGNNGSLTITDPDTIEVSNLNRQFLFRRPDVGKKKSEVAARSVKAFNSAIHINPMSEIVAESTEHIFGDDFFARLNGVCNALDNVEARRYVDRRCVYYQLPLLESGTMGAKGNTQVVFPHLTESYGSTSDPPEKETPICTLRNFPYQIHHTIQWARAKFTDYFTSVAEAVNQYLDNVNDFLHRVNQMTFSQRIEVLSTLERALVVEYPKSAEECVDWARELFDTLYRNDIAQMLHNFPSAMLTAQGDKFWSGTKRCPRTLNFDVNNPEHFEFVFSASILRAQSYSLAPITDRKKVAQLAMAYCSKPFRPQEGVRIAVTDAEATANDGNTANGDEDETERRLNDLNVKLARLKLENIRRMTPIDFEKDDDSNHHVDFVTSASNLRAENYDIEKADRMKTKQIAGKIIPALATTTALVSGLVCIELYKTIEADGKRSTAPIEHFKNAFINLATPFIAFSEPGKAQKKKYLDIDFTLWDRFEVDGPMTLGQLIDWVESKSGLTISMISSGVSLLYAFFQPAKKVAERKDMDLIAVFEEVSRGKVPDHRRAIVLEALTQNEENEDVDIPFIKYNFR</sequence>
<dbReference type="SUPFAM" id="SSF69572">
    <property type="entry name" value="Activating enzymes of the ubiquitin-like proteins"/>
    <property type="match status" value="2"/>
</dbReference>
<gene>
    <name evidence="12" type="ORF">niasHS_014516</name>
</gene>
<dbReference type="PANTHER" id="PTHR10953:SF4">
    <property type="entry name" value="UBIQUITIN-ACTIVATING ENZYME E1 C-TERMINAL DOMAIN-CONTAINING PROTEIN"/>
    <property type="match status" value="1"/>
</dbReference>
<dbReference type="SMART" id="SM00985">
    <property type="entry name" value="UBA_e1_C"/>
    <property type="match status" value="1"/>
</dbReference>
<dbReference type="FunFam" id="3.10.290.60:FF:000001">
    <property type="entry name" value="Ubiquitin-activating enzyme E1 2"/>
    <property type="match status" value="1"/>
</dbReference>
<accession>A0ABD2IBY7</accession>
<dbReference type="Pfam" id="PF00899">
    <property type="entry name" value="ThiF"/>
    <property type="match status" value="2"/>
</dbReference>
<dbReference type="InterPro" id="IPR033127">
    <property type="entry name" value="UBQ-activ_enz_E1_Cys_AS"/>
</dbReference>
<dbReference type="PANTHER" id="PTHR10953">
    <property type="entry name" value="UBIQUITIN-ACTIVATING ENZYME E1"/>
    <property type="match status" value="1"/>
</dbReference>
<dbReference type="PRINTS" id="PR01849">
    <property type="entry name" value="UBIQUITINACT"/>
</dbReference>
<dbReference type="InterPro" id="IPR019572">
    <property type="entry name" value="UBA_E1_SCCH"/>
</dbReference>
<dbReference type="InterPro" id="IPR000594">
    <property type="entry name" value="ThiF_NAD_FAD-bd"/>
</dbReference>
<evidence type="ECO:0000256" key="3">
    <source>
        <dbReference type="ARBA" id="ARBA00005673"/>
    </source>
</evidence>
<feature type="active site" description="Glycyl thioester intermediate" evidence="9">
    <location>
        <position position="623"/>
    </location>
</feature>
<evidence type="ECO:0000256" key="5">
    <source>
        <dbReference type="ARBA" id="ARBA00022598"/>
    </source>
</evidence>
<dbReference type="InterPro" id="IPR038252">
    <property type="entry name" value="UBA_E1_C_sf"/>
</dbReference>
<evidence type="ECO:0000256" key="2">
    <source>
        <dbReference type="ARBA" id="ARBA00004906"/>
    </source>
</evidence>
<proteinExistence type="inferred from homology"/>
<dbReference type="EMBL" id="JBICCN010000353">
    <property type="protein sequence ID" value="KAL3075350.1"/>
    <property type="molecule type" value="Genomic_DNA"/>
</dbReference>
<dbReference type="GO" id="GO:0005524">
    <property type="term" value="F:ATP binding"/>
    <property type="evidence" value="ECO:0007669"/>
    <property type="project" value="UniProtKB-KW"/>
</dbReference>
<dbReference type="FunFam" id="3.50.50.80:FF:000001">
    <property type="entry name" value="ubiquitin-like modifier-activating enzyme 1"/>
    <property type="match status" value="1"/>
</dbReference>
<dbReference type="InterPro" id="IPR042063">
    <property type="entry name" value="Ubi_acti_E1_SCCH"/>
</dbReference>
<dbReference type="EC" id="6.2.1.45" evidence="4"/>
<dbReference type="Gene3D" id="2.40.30.180">
    <property type="entry name" value="Ubiquitin-activating enzyme E1, FCCH domain"/>
    <property type="match status" value="1"/>
</dbReference>
<keyword evidence="5 10" id="KW-0436">Ligase</keyword>
<dbReference type="FunFam" id="3.40.50.720:FF:000015">
    <property type="entry name" value="Ubiquitin-activating enzyme E1 1"/>
    <property type="match status" value="1"/>
</dbReference>
<evidence type="ECO:0000256" key="4">
    <source>
        <dbReference type="ARBA" id="ARBA00012990"/>
    </source>
</evidence>
<dbReference type="InterPro" id="IPR042302">
    <property type="entry name" value="E1_FCCH_sf"/>
</dbReference>
<dbReference type="InterPro" id="IPR000011">
    <property type="entry name" value="UBQ/SUMO-activ_enz_E1-like"/>
</dbReference>
<evidence type="ECO:0000256" key="10">
    <source>
        <dbReference type="RuleBase" id="RU000519"/>
    </source>
</evidence>
<keyword evidence="8 10" id="KW-0067">ATP-binding</keyword>
<dbReference type="InterPro" id="IPR042449">
    <property type="entry name" value="Ub-E1_IAD_1"/>
</dbReference>
<dbReference type="Gene3D" id="3.40.50.12550">
    <property type="entry name" value="Ubiquitin-activating enzyme E1, inactive adenylation domain, subdomain 2"/>
    <property type="match status" value="1"/>
</dbReference>
<dbReference type="GO" id="GO:0004839">
    <property type="term" value="F:ubiquitin activating enzyme activity"/>
    <property type="evidence" value="ECO:0007669"/>
    <property type="project" value="UniProtKB-EC"/>
</dbReference>
<protein>
    <recommendedName>
        <fullName evidence="4">E1 ubiquitin-activating enzyme</fullName>
        <ecNumber evidence="4">6.2.1.45</ecNumber>
    </recommendedName>
</protein>
<keyword evidence="6 10" id="KW-0547">Nucleotide-binding</keyword>
<evidence type="ECO:0000256" key="8">
    <source>
        <dbReference type="ARBA" id="ARBA00022840"/>
    </source>
</evidence>
<dbReference type="Gene3D" id="3.40.50.720">
    <property type="entry name" value="NAD(P)-binding Rossmann-like Domain"/>
    <property type="match status" value="1"/>
</dbReference>
<dbReference type="CDD" id="cd01490">
    <property type="entry name" value="Ube1_repeat2"/>
    <property type="match status" value="1"/>
</dbReference>
<dbReference type="Proteomes" id="UP001620645">
    <property type="component" value="Unassembled WGS sequence"/>
</dbReference>
<dbReference type="PROSITE" id="PS00865">
    <property type="entry name" value="UBIQUITIN_ACTIVAT_2"/>
    <property type="match status" value="1"/>
</dbReference>
<dbReference type="InterPro" id="IPR018075">
    <property type="entry name" value="UBQ-activ_enz_E1"/>
</dbReference>
<evidence type="ECO:0000256" key="1">
    <source>
        <dbReference type="ARBA" id="ARBA00000488"/>
    </source>
</evidence>
<dbReference type="InterPro" id="IPR018965">
    <property type="entry name" value="Ub-activating_enz_E1_C"/>
</dbReference>
<comment type="similarity">
    <text evidence="3 10">Belongs to the ubiquitin-activating E1 family.</text>
</comment>
<name>A0ABD2IBY7_HETSC</name>
<evidence type="ECO:0000256" key="6">
    <source>
        <dbReference type="ARBA" id="ARBA00022741"/>
    </source>
</evidence>
<comment type="caution">
    <text evidence="12">The sequence shown here is derived from an EMBL/GenBank/DDBJ whole genome shotgun (WGS) entry which is preliminary data.</text>
</comment>
<reference evidence="12 13" key="1">
    <citation type="submission" date="2024-10" db="EMBL/GenBank/DDBJ databases">
        <authorList>
            <person name="Kim D."/>
        </authorList>
    </citation>
    <scope>NUCLEOTIDE SEQUENCE [LARGE SCALE GENOMIC DNA]</scope>
    <source>
        <strain evidence="12">Taebaek</strain>
    </source>
</reference>
<evidence type="ECO:0000256" key="7">
    <source>
        <dbReference type="ARBA" id="ARBA00022786"/>
    </source>
</evidence>
<dbReference type="Gene3D" id="3.50.50.80">
    <property type="entry name" value="Ubiquitin-activating enzyme E1, inactive adenylation domain, subdomain 1"/>
    <property type="match status" value="1"/>
</dbReference>